<dbReference type="Gene3D" id="1.10.1040.10">
    <property type="entry name" value="N-(1-d-carboxylethyl)-l-norvaline Dehydrogenase, domain 2"/>
    <property type="match status" value="1"/>
</dbReference>
<name>A0A376B5J7_9ASCO</name>
<dbReference type="GO" id="GO:0005737">
    <property type="term" value="C:cytoplasm"/>
    <property type="evidence" value="ECO:0007669"/>
    <property type="project" value="TreeGrafter"/>
</dbReference>
<dbReference type="Pfam" id="PF08546">
    <property type="entry name" value="ApbA_C"/>
    <property type="match status" value="1"/>
</dbReference>
<evidence type="ECO:0000259" key="2">
    <source>
        <dbReference type="Pfam" id="PF08546"/>
    </source>
</evidence>
<evidence type="ECO:0000313" key="4">
    <source>
        <dbReference type="Proteomes" id="UP000262825"/>
    </source>
</evidence>
<sequence length="373" mass="42326">MTIIQQTKPNALIIGTGGVGVIAAYSLSFQNKCNVSAVVRSDYDYLTNSSGYNITSCDYGKVENWKPDNIYSSVEKASEAGIFFDYIAVTTKNIPDGPTPLDKIVEPIINSNIINWDHDLDRSTNIVLIQNGIDIEHQLDKFSIDRNTREKPSVCCISGVQLICSTRVGKCLIDHKSKDNIIIGPFDPKDKLANEKSHEFIDLYFNEGHNMAEFDKDVRYTRWRKLIYNATINPLTALAELDYSRCYEFGDKEKRSDSGYYSSTEQKILRPAMAEVMCIAKSEGYELQQSDIEFFLNETKYICYKPSMCVDAENNQLTELVVLLGNPLKIAKKNGVYTPLLEMLYNLMVIKQNTIKERRGLIKFDEKTCKVIA</sequence>
<organism evidence="3 4">
    <name type="scientific">Saccharomycodes ludwigii</name>
    <dbReference type="NCBI Taxonomy" id="36035"/>
    <lineage>
        <taxon>Eukaryota</taxon>
        <taxon>Fungi</taxon>
        <taxon>Dikarya</taxon>
        <taxon>Ascomycota</taxon>
        <taxon>Saccharomycotina</taxon>
        <taxon>Saccharomycetes</taxon>
        <taxon>Saccharomycodales</taxon>
        <taxon>Saccharomycodaceae</taxon>
        <taxon>Saccharomycodes</taxon>
    </lineage>
</organism>
<dbReference type="VEuPathDB" id="FungiDB:SCODWIG_01505"/>
<dbReference type="Pfam" id="PF02558">
    <property type="entry name" value="ApbA"/>
    <property type="match status" value="1"/>
</dbReference>
<dbReference type="PANTHER" id="PTHR21708">
    <property type="entry name" value="PROBABLE 2-DEHYDROPANTOATE 2-REDUCTASE"/>
    <property type="match status" value="1"/>
</dbReference>
<dbReference type="InterPro" id="IPR013328">
    <property type="entry name" value="6PGD_dom2"/>
</dbReference>
<keyword evidence="4" id="KW-1185">Reference proteome</keyword>
<feature type="domain" description="Ketopantoate reductase N-terminal" evidence="1">
    <location>
        <begin position="12"/>
        <end position="187"/>
    </location>
</feature>
<dbReference type="PANTHER" id="PTHR21708:SF30">
    <property type="entry name" value="2-DEHYDROPANTOATE 2-REDUCTASE-RELATED"/>
    <property type="match status" value="1"/>
</dbReference>
<dbReference type="Gene3D" id="3.40.50.720">
    <property type="entry name" value="NAD(P)-binding Rossmann-like Domain"/>
    <property type="match status" value="1"/>
</dbReference>
<gene>
    <name evidence="3" type="ORF">SCODWIG_01505</name>
</gene>
<dbReference type="InterPro" id="IPR008927">
    <property type="entry name" value="6-PGluconate_DH-like_C_sf"/>
</dbReference>
<dbReference type="EMBL" id="UFAJ01000196">
    <property type="protein sequence ID" value="SSD59744.1"/>
    <property type="molecule type" value="Genomic_DNA"/>
</dbReference>
<dbReference type="OrthoDB" id="3609at2759"/>
<evidence type="ECO:0000313" key="3">
    <source>
        <dbReference type="EMBL" id="SSD59744.1"/>
    </source>
</evidence>
<dbReference type="Proteomes" id="UP000262825">
    <property type="component" value="Unassembled WGS sequence"/>
</dbReference>
<feature type="domain" description="Ketopantoate reductase C-terminal" evidence="2">
    <location>
        <begin position="217"/>
        <end position="348"/>
    </location>
</feature>
<dbReference type="InterPro" id="IPR051402">
    <property type="entry name" value="KPR-Related"/>
</dbReference>
<dbReference type="InterPro" id="IPR013752">
    <property type="entry name" value="KPA_reductase"/>
</dbReference>
<evidence type="ECO:0000259" key="1">
    <source>
        <dbReference type="Pfam" id="PF02558"/>
    </source>
</evidence>
<dbReference type="FunFam" id="1.10.1040.10:FF:000017">
    <property type="entry name" value="2-dehydropantoate 2-reductase"/>
    <property type="match status" value="1"/>
</dbReference>
<dbReference type="InterPro" id="IPR013332">
    <property type="entry name" value="KPR_N"/>
</dbReference>
<accession>A0A376B5J7</accession>
<protein>
    <submittedName>
        <fullName evidence="3">Related to ketopantoate reductase</fullName>
    </submittedName>
</protein>
<dbReference type="AlphaFoldDB" id="A0A376B5J7"/>
<proteinExistence type="predicted"/>
<dbReference type="SUPFAM" id="SSF48179">
    <property type="entry name" value="6-phosphogluconate dehydrogenase C-terminal domain-like"/>
    <property type="match status" value="1"/>
</dbReference>
<reference evidence="4" key="1">
    <citation type="submission" date="2018-06" db="EMBL/GenBank/DDBJ databases">
        <authorList>
            <person name="Guldener U."/>
        </authorList>
    </citation>
    <scope>NUCLEOTIDE SEQUENCE [LARGE SCALE GENOMIC DNA]</scope>
    <source>
        <strain evidence="4">UTAD17</strain>
    </source>
</reference>